<dbReference type="PRINTS" id="PR00937">
    <property type="entry name" value="TBOX"/>
</dbReference>
<dbReference type="Gene3D" id="3.90.1300.10">
    <property type="entry name" value="Amidase signature (AS) domain"/>
    <property type="match status" value="1"/>
</dbReference>
<dbReference type="InterPro" id="IPR008967">
    <property type="entry name" value="p53-like_TF_DNA-bd_sf"/>
</dbReference>
<accession>A0A8S1HSX0</accession>
<dbReference type="SUPFAM" id="SSF75304">
    <property type="entry name" value="Amidase signature (AS) enzymes"/>
    <property type="match status" value="1"/>
</dbReference>
<dbReference type="GO" id="GO:0017064">
    <property type="term" value="F:fatty acid amide hydrolase activity"/>
    <property type="evidence" value="ECO:0007669"/>
    <property type="project" value="TreeGrafter"/>
</dbReference>
<evidence type="ECO:0000313" key="10">
    <source>
        <dbReference type="Proteomes" id="UP000835052"/>
    </source>
</evidence>
<keyword evidence="3" id="KW-0805">Transcription regulation</keyword>
<evidence type="ECO:0000313" key="9">
    <source>
        <dbReference type="EMBL" id="CAD6198470.1"/>
    </source>
</evidence>
<dbReference type="InterPro" id="IPR036960">
    <property type="entry name" value="T-box_sf"/>
</dbReference>
<evidence type="ECO:0000256" key="3">
    <source>
        <dbReference type="ARBA" id="ARBA00023015"/>
    </source>
</evidence>
<gene>
    <name evidence="9" type="ORF">CAUJ_LOCUS14376</name>
</gene>
<dbReference type="PROSITE" id="PS00571">
    <property type="entry name" value="AMIDASES"/>
    <property type="match status" value="1"/>
</dbReference>
<protein>
    <recommendedName>
        <fullName evidence="8">T-box domain-containing protein</fullName>
    </recommendedName>
</protein>
<evidence type="ECO:0000256" key="5">
    <source>
        <dbReference type="ARBA" id="ARBA00023163"/>
    </source>
</evidence>
<keyword evidence="10" id="KW-1185">Reference proteome</keyword>
<dbReference type="GO" id="GO:0005634">
    <property type="term" value="C:nucleus"/>
    <property type="evidence" value="ECO:0007669"/>
    <property type="project" value="UniProtKB-SubCell"/>
</dbReference>
<keyword evidence="6 7" id="KW-0539">Nucleus</keyword>
<evidence type="ECO:0000256" key="2">
    <source>
        <dbReference type="ARBA" id="ARBA00022801"/>
    </source>
</evidence>
<dbReference type="PANTHER" id="PTHR45847:SF7">
    <property type="entry name" value="AMIDASE DOMAIN-CONTAINING PROTEIN"/>
    <property type="match status" value="1"/>
</dbReference>
<name>A0A8S1HSX0_9PELO</name>
<dbReference type="GO" id="GO:0003700">
    <property type="term" value="F:DNA-binding transcription factor activity"/>
    <property type="evidence" value="ECO:0007669"/>
    <property type="project" value="InterPro"/>
</dbReference>
<keyword evidence="2" id="KW-0378">Hydrolase</keyword>
<keyword evidence="4 7" id="KW-0238">DNA-binding</keyword>
<dbReference type="EMBL" id="CAJGYM010000127">
    <property type="protein sequence ID" value="CAD6198470.1"/>
    <property type="molecule type" value="Genomic_DNA"/>
</dbReference>
<dbReference type="InterPro" id="IPR052096">
    <property type="entry name" value="Endocannabinoid_amidase"/>
</dbReference>
<dbReference type="GO" id="GO:0009062">
    <property type="term" value="P:fatty acid catabolic process"/>
    <property type="evidence" value="ECO:0007669"/>
    <property type="project" value="TreeGrafter"/>
</dbReference>
<dbReference type="Pfam" id="PF00907">
    <property type="entry name" value="T-box"/>
    <property type="match status" value="1"/>
</dbReference>
<comment type="subcellular location">
    <subcellularLocation>
        <location evidence="7">Nucleus</location>
    </subcellularLocation>
</comment>
<evidence type="ECO:0000256" key="7">
    <source>
        <dbReference type="PROSITE-ProRule" id="PRU00201"/>
    </source>
</evidence>
<dbReference type="SUPFAM" id="SSF49417">
    <property type="entry name" value="p53-like transcription factors"/>
    <property type="match status" value="1"/>
</dbReference>
<dbReference type="CDD" id="cd00182">
    <property type="entry name" value="T-box"/>
    <property type="match status" value="1"/>
</dbReference>
<dbReference type="AlphaFoldDB" id="A0A8S1HSX0"/>
<dbReference type="InterPro" id="IPR023631">
    <property type="entry name" value="Amidase_dom"/>
</dbReference>
<sequence>MEPITATLLTEEMWRECDRLGNEMIVSKSGRSLFPRLCYKLGNMDPNASYSIGLSLSLCSERVFIYSREHENWLETNRGANQHVASTVWGSAAALKGEDWMKTPLMFSVHLSNSTEEVAEKTLPIHSRHMYNPVLTIYRESPQGLLPVSVFEFSFTKFISTTTYQNQNILNFKVANNKYSRGHAIAAMKKLTGSGAIEKKSRPANLKMINNRSSVDAKHSLTPPPEAHQAVHQHQQLNAYTPPHLMNDYPVYSSYTPNSDLSSPESSTVWSPFLQYPYCQPPPAYHNPEPFDCFHYPPPMYTPLEPLNIQTDMDCWANVQWALLALFGYVFYHFVEKRRNKRALEVLIEQRKRQRVLNFSWAKKVSSQLDEVRAEEIVALPFEKVGRREILSSEALRAYQRKALECTEQTNCVCLFVEDALRQAEELDERAKSPDFIPPPFFGIPISVKESVCIKHMDCTIGFAQNLNETAKNDANVVKQLIWLGAVPFVHTNIPQALLSFGCTNPIYGTTSNPHDVSRVPGGSSGGEAALIAGGGSPLGIGTDVGGSIRTPASFCGIAGFKASLLNIQERIN</sequence>
<dbReference type="Proteomes" id="UP000835052">
    <property type="component" value="Unassembled WGS sequence"/>
</dbReference>
<dbReference type="Gene3D" id="2.60.40.820">
    <property type="entry name" value="Transcription factor, T-box"/>
    <property type="match status" value="1"/>
</dbReference>
<evidence type="ECO:0000256" key="6">
    <source>
        <dbReference type="ARBA" id="ARBA00023242"/>
    </source>
</evidence>
<dbReference type="Pfam" id="PF01425">
    <property type="entry name" value="Amidase"/>
    <property type="match status" value="1"/>
</dbReference>
<dbReference type="OrthoDB" id="6428749at2759"/>
<dbReference type="InterPro" id="IPR020556">
    <property type="entry name" value="Amidase_CS"/>
</dbReference>
<dbReference type="SMART" id="SM00425">
    <property type="entry name" value="TBOX"/>
    <property type="match status" value="1"/>
</dbReference>
<evidence type="ECO:0000259" key="8">
    <source>
        <dbReference type="PROSITE" id="PS50252"/>
    </source>
</evidence>
<comment type="caution">
    <text evidence="7">Lacks conserved residue(s) required for the propagation of feature annotation.</text>
</comment>
<proteinExistence type="inferred from homology"/>
<dbReference type="InterPro" id="IPR046360">
    <property type="entry name" value="T-box_DNA-bd"/>
</dbReference>
<comment type="similarity">
    <text evidence="1">Belongs to the amidase family.</text>
</comment>
<dbReference type="GO" id="GO:0004040">
    <property type="term" value="F:amidase activity"/>
    <property type="evidence" value="ECO:0007669"/>
    <property type="project" value="TreeGrafter"/>
</dbReference>
<dbReference type="PANTHER" id="PTHR45847">
    <property type="entry name" value="FATTY ACID AMIDE HYDROLASE"/>
    <property type="match status" value="1"/>
</dbReference>
<organism evidence="9 10">
    <name type="scientific">Caenorhabditis auriculariae</name>
    <dbReference type="NCBI Taxonomy" id="2777116"/>
    <lineage>
        <taxon>Eukaryota</taxon>
        <taxon>Metazoa</taxon>
        <taxon>Ecdysozoa</taxon>
        <taxon>Nematoda</taxon>
        <taxon>Chromadorea</taxon>
        <taxon>Rhabditida</taxon>
        <taxon>Rhabditina</taxon>
        <taxon>Rhabditomorpha</taxon>
        <taxon>Rhabditoidea</taxon>
        <taxon>Rhabditidae</taxon>
        <taxon>Peloderinae</taxon>
        <taxon>Caenorhabditis</taxon>
    </lineage>
</organism>
<evidence type="ECO:0000256" key="1">
    <source>
        <dbReference type="ARBA" id="ARBA00009199"/>
    </source>
</evidence>
<comment type="caution">
    <text evidence="9">The sequence shown here is derived from an EMBL/GenBank/DDBJ whole genome shotgun (WGS) entry which is preliminary data.</text>
</comment>
<dbReference type="GO" id="GO:0003677">
    <property type="term" value="F:DNA binding"/>
    <property type="evidence" value="ECO:0007669"/>
    <property type="project" value="UniProtKB-UniRule"/>
</dbReference>
<dbReference type="GO" id="GO:0045893">
    <property type="term" value="P:positive regulation of DNA-templated transcription"/>
    <property type="evidence" value="ECO:0007669"/>
    <property type="project" value="InterPro"/>
</dbReference>
<reference evidence="9" key="1">
    <citation type="submission" date="2020-10" db="EMBL/GenBank/DDBJ databases">
        <authorList>
            <person name="Kikuchi T."/>
        </authorList>
    </citation>
    <scope>NUCLEOTIDE SEQUENCE</scope>
    <source>
        <strain evidence="9">NKZ352</strain>
    </source>
</reference>
<dbReference type="InterPro" id="IPR036928">
    <property type="entry name" value="AS_sf"/>
</dbReference>
<dbReference type="PROSITE" id="PS50252">
    <property type="entry name" value="TBOX_3"/>
    <property type="match status" value="1"/>
</dbReference>
<keyword evidence="5" id="KW-0804">Transcription</keyword>
<evidence type="ECO:0000256" key="4">
    <source>
        <dbReference type="ARBA" id="ARBA00023125"/>
    </source>
</evidence>
<feature type="domain" description="T-box" evidence="8">
    <location>
        <begin position="8"/>
        <end position="182"/>
    </location>
</feature>